<keyword evidence="1" id="KW-0472">Membrane</keyword>
<dbReference type="Pfam" id="PF05795">
    <property type="entry name" value="Plasmodium_Vir"/>
    <property type="match status" value="1"/>
</dbReference>
<name>A0A1D3JIG3_PLAMA</name>
<dbReference type="KEGG" id="pmal:PMUG01_00025900"/>
<dbReference type="Proteomes" id="UP000219813">
    <property type="component" value="Unassembled WGS sequence"/>
</dbReference>
<dbReference type="InterPro" id="IPR008780">
    <property type="entry name" value="Plasmodium_Vir"/>
</dbReference>
<dbReference type="OMA" id="YTHINIC"/>
<evidence type="ECO:0000313" key="2">
    <source>
        <dbReference type="EMBL" id="SBT86114.1"/>
    </source>
</evidence>
<feature type="transmembrane region" description="Helical" evidence="1">
    <location>
        <begin position="211"/>
        <end position="233"/>
    </location>
</feature>
<keyword evidence="3" id="KW-1185">Reference proteome</keyword>
<keyword evidence="1" id="KW-0812">Transmembrane</keyword>
<dbReference type="OrthoDB" id="383056at2759"/>
<dbReference type="GeneID" id="39865717"/>
<evidence type="ECO:0000256" key="1">
    <source>
        <dbReference type="SAM" id="Phobius"/>
    </source>
</evidence>
<reference evidence="2 3" key="1">
    <citation type="submission" date="2016-06" db="EMBL/GenBank/DDBJ databases">
        <authorList>
            <consortium name="Pathogen Informatics"/>
        </authorList>
    </citation>
    <scope>NUCLEOTIDE SEQUENCE [LARGE SCALE GENOMIC DNA]</scope>
</reference>
<proteinExistence type="predicted"/>
<gene>
    <name evidence="2" type="primary">PmUG01_00025900</name>
    <name evidence="2" type="ORF">PMUG01_00025900</name>
</gene>
<protein>
    <submittedName>
        <fullName evidence="2">PIR protein</fullName>
    </submittedName>
</protein>
<sequence length="291" mass="34668">MASAVTVENDNSVELFLRYKKDFDKTIQDFNDKSSKLNSGRTCATILTHDHNFTEPCQEIGVYLMKIQQDYFSERIRRCKYLNYWINNKEKYNKLSSWFNGYNEFSSKLDHICEQYIKQIDKTTLTKLNELYDLYEKFNNFIKNEATQSVNCHSAQGCYDLYIRYYIECEESNSNEFCEELNNFREAYNKQMINITACPNVPRILEPKKNYVFFASLITLTVLIATFTLFLLYKFTPIKSWLYSRLQRKKIVQFIEVEEKKRESLVNTCEEVSRNYEESFHNVGYQPQGVV</sequence>
<dbReference type="VEuPathDB" id="PlasmoDB:PmUG01_00025900"/>
<organism evidence="2 3">
    <name type="scientific">Plasmodium malariae</name>
    <dbReference type="NCBI Taxonomy" id="5858"/>
    <lineage>
        <taxon>Eukaryota</taxon>
        <taxon>Sar</taxon>
        <taxon>Alveolata</taxon>
        <taxon>Apicomplexa</taxon>
        <taxon>Aconoidasida</taxon>
        <taxon>Haemosporida</taxon>
        <taxon>Plasmodiidae</taxon>
        <taxon>Plasmodium</taxon>
        <taxon>Plasmodium (Plasmodium)</taxon>
    </lineage>
</organism>
<accession>A0A1D3JIG3</accession>
<keyword evidence="1" id="KW-1133">Transmembrane helix</keyword>
<dbReference type="RefSeq" id="XP_028859322.1">
    <property type="nucleotide sequence ID" value="XM_029007266.1"/>
</dbReference>
<dbReference type="AlphaFoldDB" id="A0A1D3JIG3"/>
<evidence type="ECO:0000313" key="3">
    <source>
        <dbReference type="Proteomes" id="UP000219813"/>
    </source>
</evidence>
<dbReference type="EMBL" id="FLRL01000047">
    <property type="protein sequence ID" value="SBT86114.1"/>
    <property type="molecule type" value="Genomic_DNA"/>
</dbReference>